<sequence>MEDGYNVDNRVKGSAANVVQSGSIGVMNLNMDRFALPIPAQLPRPIGTLVNQKHVLNALDDVLDRLNDKPAIVVLVGARGSGKSTAAVYWLQHHDERFPDGQLRADLGAWADHATAPSEVLLGFITSLGVKQADVPADLESRVNLFRSLTRGRSLQILLDDAVTASQVKSLLPGLGRSMVVVTGQGGFGALAENDATFIDVEPLEDEMAVELLRAFAGDRVDVEPDARAALVELCGGRAVALSVVGRVLREAPDLLISELLEELEFSGGITRVTVDGEPAIAAVLDAGYRRLSESAQRVYRTLGLHPGGEGASTAALAAVLKMPEPKLRPILRELVEGKRMVDKIDGRFRLDALVRDHARNIADDVDGSDVCELRKRAFVAWYVKGALAADAVLQPARPWVRGLFPDVVVDAEHPAHRQPREWMLAERGTLRSVAALADALGELEALQRLCVAQWWLYESEKCSDDLVATHVLGVQAAEHLGNLPVKALLLVQQGYAERTRSRFDEAARLLADGEVLAKAQGSAELVATAVEGAGLALFDRGDLDGARRLLNRNVELAERIGDARRTSLAYMHAAKPAGPEEALRLLAEAQTGFRALGRPEQHNLGKVLLWQGRKFGEQGDLSEAKSYLDRALALMTEIGREFDRAQVLDALGDVHAATDPSAARRYYAQATQVYEKAGHLVAAARSRQRASAG</sequence>
<name>A0ABX9E5Y6_9PSEU</name>
<dbReference type="InterPro" id="IPR027417">
    <property type="entry name" value="P-loop_NTPase"/>
</dbReference>
<dbReference type="SUPFAM" id="SSF52540">
    <property type="entry name" value="P-loop containing nucleoside triphosphate hydrolases"/>
    <property type="match status" value="1"/>
</dbReference>
<proteinExistence type="predicted"/>
<dbReference type="Gene3D" id="3.40.50.300">
    <property type="entry name" value="P-loop containing nucleotide triphosphate hydrolases"/>
    <property type="match status" value="1"/>
</dbReference>
<keyword evidence="2" id="KW-1185">Reference proteome</keyword>
<comment type="caution">
    <text evidence="1">The sequence shown here is derived from an EMBL/GenBank/DDBJ whole genome shotgun (WGS) entry which is preliminary data.</text>
</comment>
<dbReference type="PANTHER" id="PTHR47691:SF3">
    <property type="entry name" value="HTH-TYPE TRANSCRIPTIONAL REGULATOR RV0890C-RELATED"/>
    <property type="match status" value="1"/>
</dbReference>
<protein>
    <submittedName>
        <fullName evidence="1">Tetratricopeptide repeat protein</fullName>
    </submittedName>
</protein>
<dbReference type="InterPro" id="IPR011990">
    <property type="entry name" value="TPR-like_helical_dom_sf"/>
</dbReference>
<dbReference type="PANTHER" id="PTHR47691">
    <property type="entry name" value="REGULATOR-RELATED"/>
    <property type="match status" value="1"/>
</dbReference>
<dbReference type="Gene3D" id="1.25.40.10">
    <property type="entry name" value="Tetratricopeptide repeat domain"/>
    <property type="match status" value="2"/>
</dbReference>
<gene>
    <name evidence="1" type="ORF">C8D87_105280</name>
</gene>
<dbReference type="PRINTS" id="PR00364">
    <property type="entry name" value="DISEASERSIST"/>
</dbReference>
<evidence type="ECO:0000313" key="1">
    <source>
        <dbReference type="EMBL" id="RAS64787.1"/>
    </source>
</evidence>
<reference evidence="1 2" key="1">
    <citation type="submission" date="2018-06" db="EMBL/GenBank/DDBJ databases">
        <title>Genomic Encyclopedia of Type Strains, Phase IV (KMG-IV): sequencing the most valuable type-strain genomes for metagenomic binning, comparative biology and taxonomic classification.</title>
        <authorList>
            <person name="Goeker M."/>
        </authorList>
    </citation>
    <scope>NUCLEOTIDE SEQUENCE [LARGE SCALE GENOMIC DNA]</scope>
    <source>
        <strain evidence="1 2">DSM 45479</strain>
    </source>
</reference>
<dbReference type="Pfam" id="PF13424">
    <property type="entry name" value="TPR_12"/>
    <property type="match status" value="1"/>
</dbReference>
<dbReference type="EMBL" id="QLTT01000005">
    <property type="protein sequence ID" value="RAS64787.1"/>
    <property type="molecule type" value="Genomic_DNA"/>
</dbReference>
<evidence type="ECO:0000313" key="2">
    <source>
        <dbReference type="Proteomes" id="UP000248714"/>
    </source>
</evidence>
<organism evidence="1 2">
    <name type="scientific">Lentzea atacamensis</name>
    <dbReference type="NCBI Taxonomy" id="531938"/>
    <lineage>
        <taxon>Bacteria</taxon>
        <taxon>Bacillati</taxon>
        <taxon>Actinomycetota</taxon>
        <taxon>Actinomycetes</taxon>
        <taxon>Pseudonocardiales</taxon>
        <taxon>Pseudonocardiaceae</taxon>
        <taxon>Lentzea</taxon>
    </lineage>
</organism>
<dbReference type="Proteomes" id="UP000248714">
    <property type="component" value="Unassembled WGS sequence"/>
</dbReference>
<accession>A0ABX9E5Y6</accession>
<dbReference type="SUPFAM" id="SSF48452">
    <property type="entry name" value="TPR-like"/>
    <property type="match status" value="2"/>
</dbReference>